<dbReference type="Pfam" id="PF08241">
    <property type="entry name" value="Methyltransf_11"/>
    <property type="match status" value="1"/>
</dbReference>
<reference evidence="4 5" key="1">
    <citation type="submission" date="2018-12" db="EMBL/GenBank/DDBJ databases">
        <authorList>
            <person name="Yu L."/>
        </authorList>
    </citation>
    <scope>NUCLEOTIDE SEQUENCE [LARGE SCALE GENOMIC DNA]</scope>
    <source>
        <strain evidence="4 5">HAW-EB5</strain>
    </source>
</reference>
<dbReference type="CDD" id="cd02440">
    <property type="entry name" value="AdoMet_MTases"/>
    <property type="match status" value="1"/>
</dbReference>
<keyword evidence="1 4" id="KW-0489">Methyltransferase</keyword>
<evidence type="ECO:0000256" key="1">
    <source>
        <dbReference type="ARBA" id="ARBA00022603"/>
    </source>
</evidence>
<dbReference type="InterPro" id="IPR050602">
    <property type="entry name" value="Malonyl-ACP_OMT"/>
</dbReference>
<dbReference type="PANTHER" id="PTHR13090:SF1">
    <property type="entry name" value="ARGININE-HYDROXYLASE NDUFAF5, MITOCHONDRIAL"/>
    <property type="match status" value="1"/>
</dbReference>
<evidence type="ECO:0000256" key="2">
    <source>
        <dbReference type="ARBA" id="ARBA00022679"/>
    </source>
</evidence>
<dbReference type="Gene3D" id="3.40.50.150">
    <property type="entry name" value="Vaccinia Virus protein VP39"/>
    <property type="match status" value="1"/>
</dbReference>
<dbReference type="RefSeq" id="WP_126506024.1">
    <property type="nucleotide sequence ID" value="NZ_RXNV01000004.1"/>
</dbReference>
<evidence type="ECO:0000313" key="5">
    <source>
        <dbReference type="Proteomes" id="UP000282060"/>
    </source>
</evidence>
<evidence type="ECO:0000313" key="4">
    <source>
        <dbReference type="EMBL" id="RTR32185.1"/>
    </source>
</evidence>
<keyword evidence="2 4" id="KW-0808">Transferase</keyword>
<dbReference type="InterPro" id="IPR013216">
    <property type="entry name" value="Methyltransf_11"/>
</dbReference>
<dbReference type="AlphaFoldDB" id="A0A3S0IC04"/>
<sequence length="266" mass="29401">MKPEVVNHGKTRIVDNSVIAERFSAAAKTYHRHNCLQQLSRDALFNGIKPTGTLLDIGAGPGTDFSQFADVSSVIALDIAEGMLEQLKKTYPNYETLCADAKSIPLPENSIDSVYSNLALQWCDDLSQSFHSTAKVLKPSGEYHLAMVAQGSLPELTQLGFRANEFRALPEISSQFDAQEWQVFSSTLEPMTVYFDDLKSLLYSIKGVGASIHADAKVSSQSRSMVNHGIRGRGDWVKLIEQAERLRTPQGIPLTYQIALIRAVKR</sequence>
<organism evidence="4 5">
    <name type="scientific">Shewanella atlantica</name>
    <dbReference type="NCBI Taxonomy" id="271099"/>
    <lineage>
        <taxon>Bacteria</taxon>
        <taxon>Pseudomonadati</taxon>
        <taxon>Pseudomonadota</taxon>
        <taxon>Gammaproteobacteria</taxon>
        <taxon>Alteromonadales</taxon>
        <taxon>Shewanellaceae</taxon>
        <taxon>Shewanella</taxon>
    </lineage>
</organism>
<name>A0A3S0IC04_9GAMM</name>
<evidence type="ECO:0000259" key="3">
    <source>
        <dbReference type="Pfam" id="PF08241"/>
    </source>
</evidence>
<comment type="caution">
    <text evidence="4">The sequence shown here is derived from an EMBL/GenBank/DDBJ whole genome shotgun (WGS) entry which is preliminary data.</text>
</comment>
<feature type="domain" description="Methyltransferase type 11" evidence="3">
    <location>
        <begin position="55"/>
        <end position="142"/>
    </location>
</feature>
<dbReference type="PANTHER" id="PTHR13090">
    <property type="entry name" value="ARGININE-HYDROXYLASE NDUFAF5, MITOCHONDRIAL"/>
    <property type="match status" value="1"/>
</dbReference>
<keyword evidence="5" id="KW-1185">Reference proteome</keyword>
<dbReference type="InterPro" id="IPR029063">
    <property type="entry name" value="SAM-dependent_MTases_sf"/>
</dbReference>
<protein>
    <submittedName>
        <fullName evidence="4">Methyltransferase domain-containing protein</fullName>
    </submittedName>
</protein>
<dbReference type="SUPFAM" id="SSF53335">
    <property type="entry name" value="S-adenosyl-L-methionine-dependent methyltransferases"/>
    <property type="match status" value="1"/>
</dbReference>
<dbReference type="OrthoDB" id="9760689at2"/>
<accession>A0A3S0IC04</accession>
<dbReference type="GO" id="GO:0008757">
    <property type="term" value="F:S-adenosylmethionine-dependent methyltransferase activity"/>
    <property type="evidence" value="ECO:0007669"/>
    <property type="project" value="InterPro"/>
</dbReference>
<proteinExistence type="predicted"/>
<dbReference type="GO" id="GO:0032259">
    <property type="term" value="P:methylation"/>
    <property type="evidence" value="ECO:0007669"/>
    <property type="project" value="UniProtKB-KW"/>
</dbReference>
<gene>
    <name evidence="4" type="ORF">EKG39_12195</name>
</gene>
<dbReference type="EMBL" id="RXNV01000004">
    <property type="protein sequence ID" value="RTR32185.1"/>
    <property type="molecule type" value="Genomic_DNA"/>
</dbReference>
<dbReference type="Proteomes" id="UP000282060">
    <property type="component" value="Unassembled WGS sequence"/>
</dbReference>